<dbReference type="PANTHER" id="PTHR42794:SF2">
    <property type="entry name" value="ABC TRANSPORTER ATP-BINDING PROTEIN"/>
    <property type="match status" value="1"/>
</dbReference>
<gene>
    <name evidence="4" type="ORF">ACFPOB_22365</name>
</gene>
<dbReference type="SUPFAM" id="SSF52540">
    <property type="entry name" value="P-loop containing nucleoside triphosphate hydrolases"/>
    <property type="match status" value="1"/>
</dbReference>
<evidence type="ECO:0000256" key="1">
    <source>
        <dbReference type="ARBA" id="ARBA00022741"/>
    </source>
</evidence>
<keyword evidence="5" id="KW-1185">Reference proteome</keyword>
<evidence type="ECO:0000313" key="5">
    <source>
        <dbReference type="Proteomes" id="UP001596053"/>
    </source>
</evidence>
<sequence>MSGIECRSIRVEAGGKRLLDDISLAFAKGTLTGLVGPNGAGKSTLLRVLAGYRRADAGQVLWQGRDLADWSAAERGAAGGYLPQQLEPAWNYSVEEVVALGASRSATPRPVAELLVEHGLSELAARRWSALSGGERARTMLAATVAPRPGIILADEPGASLDIRHRLDLAHRLRALAETAVLVVIMHDLDLAARFCDRIVLLDAGRVVADAAAQSVISDPELERVFNIRLQRQALERDRDWLIGLSA</sequence>
<dbReference type="Proteomes" id="UP001596053">
    <property type="component" value="Unassembled WGS sequence"/>
</dbReference>
<dbReference type="InterPro" id="IPR003593">
    <property type="entry name" value="AAA+_ATPase"/>
</dbReference>
<proteinExistence type="predicted"/>
<protein>
    <submittedName>
        <fullName evidence="4">ABC transporter ATP-binding protein</fullName>
    </submittedName>
</protein>
<dbReference type="Pfam" id="PF00005">
    <property type="entry name" value="ABC_tran"/>
    <property type="match status" value="1"/>
</dbReference>
<dbReference type="RefSeq" id="WP_377800588.1">
    <property type="nucleotide sequence ID" value="NZ_JBHSLW010000037.1"/>
</dbReference>
<keyword evidence="1" id="KW-0547">Nucleotide-binding</keyword>
<evidence type="ECO:0000313" key="4">
    <source>
        <dbReference type="EMBL" id="MFC5422315.1"/>
    </source>
</evidence>
<reference evidence="5" key="1">
    <citation type="journal article" date="2019" name="Int. J. Syst. Evol. Microbiol.">
        <title>The Global Catalogue of Microorganisms (GCM) 10K type strain sequencing project: providing services to taxonomists for standard genome sequencing and annotation.</title>
        <authorList>
            <consortium name="The Broad Institute Genomics Platform"/>
            <consortium name="The Broad Institute Genome Sequencing Center for Infectious Disease"/>
            <person name="Wu L."/>
            <person name="Ma J."/>
        </authorList>
    </citation>
    <scope>NUCLEOTIDE SEQUENCE [LARGE SCALE GENOMIC DNA]</scope>
    <source>
        <strain evidence="5">NCAIM B.01391</strain>
    </source>
</reference>
<keyword evidence="2 4" id="KW-0067">ATP-binding</keyword>
<comment type="caution">
    <text evidence="4">The sequence shown here is derived from an EMBL/GenBank/DDBJ whole genome shotgun (WGS) entry which is preliminary data.</text>
</comment>
<dbReference type="GO" id="GO:0005524">
    <property type="term" value="F:ATP binding"/>
    <property type="evidence" value="ECO:0007669"/>
    <property type="project" value="UniProtKB-KW"/>
</dbReference>
<dbReference type="SMART" id="SM00382">
    <property type="entry name" value="AAA"/>
    <property type="match status" value="1"/>
</dbReference>
<dbReference type="Gene3D" id="3.40.50.300">
    <property type="entry name" value="P-loop containing nucleotide triphosphate hydrolases"/>
    <property type="match status" value="1"/>
</dbReference>
<organism evidence="4 5">
    <name type="scientific">Bosea eneae</name>
    <dbReference type="NCBI Taxonomy" id="151454"/>
    <lineage>
        <taxon>Bacteria</taxon>
        <taxon>Pseudomonadati</taxon>
        <taxon>Pseudomonadota</taxon>
        <taxon>Alphaproteobacteria</taxon>
        <taxon>Hyphomicrobiales</taxon>
        <taxon>Boseaceae</taxon>
        <taxon>Bosea</taxon>
    </lineage>
</organism>
<dbReference type="PROSITE" id="PS50893">
    <property type="entry name" value="ABC_TRANSPORTER_2"/>
    <property type="match status" value="1"/>
</dbReference>
<dbReference type="PANTHER" id="PTHR42794">
    <property type="entry name" value="HEMIN IMPORT ATP-BINDING PROTEIN HMUV"/>
    <property type="match status" value="1"/>
</dbReference>
<accession>A0ABW0IYG3</accession>
<evidence type="ECO:0000256" key="2">
    <source>
        <dbReference type="ARBA" id="ARBA00022840"/>
    </source>
</evidence>
<feature type="domain" description="ABC transporter" evidence="3">
    <location>
        <begin position="4"/>
        <end position="229"/>
    </location>
</feature>
<evidence type="ECO:0000259" key="3">
    <source>
        <dbReference type="PROSITE" id="PS50893"/>
    </source>
</evidence>
<dbReference type="EMBL" id="JBHSLW010000037">
    <property type="protein sequence ID" value="MFC5422315.1"/>
    <property type="molecule type" value="Genomic_DNA"/>
</dbReference>
<dbReference type="InterPro" id="IPR003439">
    <property type="entry name" value="ABC_transporter-like_ATP-bd"/>
</dbReference>
<dbReference type="CDD" id="cd03214">
    <property type="entry name" value="ABC_Iron-Siderophores_B12_Hemin"/>
    <property type="match status" value="1"/>
</dbReference>
<dbReference type="InterPro" id="IPR027417">
    <property type="entry name" value="P-loop_NTPase"/>
</dbReference>
<name>A0ABW0IYG3_9HYPH</name>